<dbReference type="PROSITE" id="PS51118">
    <property type="entry name" value="HTH_HXLR"/>
    <property type="match status" value="1"/>
</dbReference>
<dbReference type="EMBL" id="VUKA01000001">
    <property type="protein sequence ID" value="KAA2215283.1"/>
    <property type="molecule type" value="Genomic_DNA"/>
</dbReference>
<feature type="domain" description="HTH hxlR-type" evidence="5">
    <location>
        <begin position="11"/>
        <end position="107"/>
    </location>
</feature>
<proteinExistence type="predicted"/>
<gene>
    <name evidence="6" type="ORF">F0Q34_02650</name>
</gene>
<evidence type="ECO:0000256" key="2">
    <source>
        <dbReference type="ARBA" id="ARBA00023125"/>
    </source>
</evidence>
<dbReference type="SUPFAM" id="SSF46785">
    <property type="entry name" value="Winged helix' DNA-binding domain"/>
    <property type="match status" value="1"/>
</dbReference>
<dbReference type="InterPro" id="IPR002577">
    <property type="entry name" value="HTH_HxlR"/>
</dbReference>
<dbReference type="PANTHER" id="PTHR33204">
    <property type="entry name" value="TRANSCRIPTIONAL REGULATOR, MARR FAMILY"/>
    <property type="match status" value="1"/>
</dbReference>
<comment type="caution">
    <text evidence="6">The sequence shown here is derived from an EMBL/GenBank/DDBJ whole genome shotgun (WGS) entry which is preliminary data.</text>
</comment>
<evidence type="ECO:0000256" key="4">
    <source>
        <dbReference type="SAM" id="MobiDB-lite"/>
    </source>
</evidence>
<dbReference type="InterPro" id="IPR036388">
    <property type="entry name" value="WH-like_DNA-bd_sf"/>
</dbReference>
<dbReference type="AlphaFoldDB" id="A0A5B2TME8"/>
<evidence type="ECO:0000313" key="6">
    <source>
        <dbReference type="EMBL" id="KAA2215283.1"/>
    </source>
</evidence>
<keyword evidence="3" id="KW-0804">Transcription</keyword>
<evidence type="ECO:0000313" key="7">
    <source>
        <dbReference type="Proteomes" id="UP000322110"/>
    </source>
</evidence>
<evidence type="ECO:0000259" key="5">
    <source>
        <dbReference type="PROSITE" id="PS51118"/>
    </source>
</evidence>
<accession>A0A5B2TME8</accession>
<dbReference type="Proteomes" id="UP000322110">
    <property type="component" value="Unassembled WGS sequence"/>
</dbReference>
<dbReference type="PANTHER" id="PTHR33204:SF18">
    <property type="entry name" value="TRANSCRIPTIONAL REGULATORY PROTEIN"/>
    <property type="match status" value="1"/>
</dbReference>
<keyword evidence="2" id="KW-0238">DNA-binding</keyword>
<sequence>MVQTDFTRMRCPVARSMSVLGERWALLVLREAFYGTTRFDAFERNLGIAPNILSARLARLVEHGLLERVPAESGGRHSYRLTEKGRDFFPAYVALKRWADRWMTDPEGPPVLLVEAATGTEVVSPPLTGSSGTALAPEDVRPRPGPGAGAAMRARFGGTEAMRHD</sequence>
<feature type="compositionally biased region" description="Low complexity" evidence="4">
    <location>
        <begin position="149"/>
        <end position="158"/>
    </location>
</feature>
<dbReference type="Gene3D" id="1.10.10.10">
    <property type="entry name" value="Winged helix-like DNA-binding domain superfamily/Winged helix DNA-binding domain"/>
    <property type="match status" value="1"/>
</dbReference>
<dbReference type="InterPro" id="IPR036390">
    <property type="entry name" value="WH_DNA-bd_sf"/>
</dbReference>
<organism evidence="6 7">
    <name type="scientific">Teichococcus oryzae</name>
    <dbReference type="NCBI Taxonomy" id="1608942"/>
    <lineage>
        <taxon>Bacteria</taxon>
        <taxon>Pseudomonadati</taxon>
        <taxon>Pseudomonadota</taxon>
        <taxon>Alphaproteobacteria</taxon>
        <taxon>Acetobacterales</taxon>
        <taxon>Roseomonadaceae</taxon>
        <taxon>Roseomonas</taxon>
    </lineage>
</organism>
<keyword evidence="7" id="KW-1185">Reference proteome</keyword>
<reference evidence="6 7" key="1">
    <citation type="journal article" date="2015" name="Int. J. Syst. Evol. Microbiol.">
        <title>Roseomonas oryzae sp. nov., isolated from paddy rhizosphere soil.</title>
        <authorList>
            <person name="Ramaprasad E.V."/>
            <person name="Sasikala Ch."/>
            <person name="Ramana Ch.V."/>
        </authorList>
    </citation>
    <scope>NUCLEOTIDE SEQUENCE [LARGE SCALE GENOMIC DNA]</scope>
    <source>
        <strain evidence="6 7">KCTC 42542</strain>
    </source>
</reference>
<dbReference type="OrthoDB" id="9782219at2"/>
<feature type="region of interest" description="Disordered" evidence="4">
    <location>
        <begin position="122"/>
        <end position="165"/>
    </location>
</feature>
<name>A0A5B2TME8_9PROT</name>
<evidence type="ECO:0000256" key="3">
    <source>
        <dbReference type="ARBA" id="ARBA00023163"/>
    </source>
</evidence>
<protein>
    <submittedName>
        <fullName evidence="6">Helix-turn-helix transcriptional regulator</fullName>
    </submittedName>
</protein>
<keyword evidence="1" id="KW-0805">Transcription regulation</keyword>
<dbReference type="GO" id="GO:0003677">
    <property type="term" value="F:DNA binding"/>
    <property type="evidence" value="ECO:0007669"/>
    <property type="project" value="UniProtKB-KW"/>
</dbReference>
<dbReference type="Pfam" id="PF01638">
    <property type="entry name" value="HxlR"/>
    <property type="match status" value="1"/>
</dbReference>
<evidence type="ECO:0000256" key="1">
    <source>
        <dbReference type="ARBA" id="ARBA00023015"/>
    </source>
</evidence>